<keyword evidence="1" id="KW-0732">Signal</keyword>
<feature type="chain" id="PRO_5042948522" evidence="1">
    <location>
        <begin position="26"/>
        <end position="289"/>
    </location>
</feature>
<sequence>MRGRHARRAVAIAVVLLIGAAGARAEGFATLHDVLGGLRQLPGIAFTNVAEWSGRPAAPAESAAGTAPFAEVRAERAILALPAPDREATLWWLQSRGRKRLHERGATNAEIGPARYPVDLFGERGPNTRLARAMHEWRRLPYGGDMRSVGARDPEITNRVRVLGGFAVVARDGGAELHCLSFRNLAANTATSIRWRFDFFGADGTQLTSITDERRGSFAPNIDIISVPNVATYNNPGLGMPHALTEGCRRNDTRNESTALARAASFAVSIAGVTYDDGTTIGLSAFSTR</sequence>
<reference evidence="2 3" key="1">
    <citation type="journal article" date="2022" name="ISME Commun">
        <title>Vulcanimicrobium alpinus gen. nov. sp. nov., the first cultivated representative of the candidate phylum 'Eremiobacterota', is a metabolically versatile aerobic anoxygenic phototroph.</title>
        <authorList>
            <person name="Yabe S."/>
            <person name="Muto K."/>
            <person name="Abe K."/>
            <person name="Yokota A."/>
            <person name="Staudigel H."/>
            <person name="Tebo B.M."/>
        </authorList>
    </citation>
    <scope>NUCLEOTIDE SEQUENCE [LARGE SCALE GENOMIC DNA]</scope>
    <source>
        <strain evidence="2 3">WC8-2</strain>
    </source>
</reference>
<dbReference type="RefSeq" id="WP_317994464.1">
    <property type="nucleotide sequence ID" value="NZ_AP025523.1"/>
</dbReference>
<gene>
    <name evidence="2" type="ORF">WPS_20960</name>
</gene>
<accession>A0AAN1XXN6</accession>
<proteinExistence type="predicted"/>
<protein>
    <submittedName>
        <fullName evidence="2">Uncharacterized protein</fullName>
    </submittedName>
</protein>
<evidence type="ECO:0000313" key="2">
    <source>
        <dbReference type="EMBL" id="BDE06820.1"/>
    </source>
</evidence>
<dbReference type="KEGG" id="vab:WPS_20960"/>
<dbReference type="EMBL" id="AP025523">
    <property type="protein sequence ID" value="BDE06820.1"/>
    <property type="molecule type" value="Genomic_DNA"/>
</dbReference>
<keyword evidence="3" id="KW-1185">Reference proteome</keyword>
<dbReference type="AlphaFoldDB" id="A0AAN1XXN6"/>
<feature type="signal peptide" evidence="1">
    <location>
        <begin position="1"/>
        <end position="25"/>
    </location>
</feature>
<evidence type="ECO:0000313" key="3">
    <source>
        <dbReference type="Proteomes" id="UP001317532"/>
    </source>
</evidence>
<name>A0AAN1XXN6_UNVUL</name>
<dbReference type="Proteomes" id="UP001317532">
    <property type="component" value="Chromosome"/>
</dbReference>
<organism evidence="2 3">
    <name type="scientific">Vulcanimicrobium alpinum</name>
    <dbReference type="NCBI Taxonomy" id="3016050"/>
    <lineage>
        <taxon>Bacteria</taxon>
        <taxon>Bacillati</taxon>
        <taxon>Vulcanimicrobiota</taxon>
        <taxon>Vulcanimicrobiia</taxon>
        <taxon>Vulcanimicrobiales</taxon>
        <taxon>Vulcanimicrobiaceae</taxon>
        <taxon>Vulcanimicrobium</taxon>
    </lineage>
</organism>
<evidence type="ECO:0000256" key="1">
    <source>
        <dbReference type="SAM" id="SignalP"/>
    </source>
</evidence>